<dbReference type="EMBL" id="FQVO01000006">
    <property type="protein sequence ID" value="SHE94825.1"/>
    <property type="molecule type" value="Genomic_DNA"/>
</dbReference>
<evidence type="ECO:0000256" key="1">
    <source>
        <dbReference type="SAM" id="SignalP"/>
    </source>
</evidence>
<dbReference type="RefSeq" id="WP_072884617.1">
    <property type="nucleotide sequence ID" value="NZ_FQVO01000006.1"/>
</dbReference>
<reference evidence="3" key="1">
    <citation type="submission" date="2016-11" db="EMBL/GenBank/DDBJ databases">
        <authorList>
            <person name="Varghese N."/>
            <person name="Submissions S."/>
        </authorList>
    </citation>
    <scope>NUCLEOTIDE SEQUENCE [LARGE SCALE GENOMIC DNA]</scope>
    <source>
        <strain evidence="3">DSM 26898</strain>
    </source>
</reference>
<dbReference type="OrthoDB" id="1272742at2"/>
<feature type="signal peptide" evidence="1">
    <location>
        <begin position="1"/>
        <end position="18"/>
    </location>
</feature>
<feature type="chain" id="PRO_5009908315" evidence="1">
    <location>
        <begin position="19"/>
        <end position="147"/>
    </location>
</feature>
<dbReference type="AlphaFoldDB" id="A0A1M4XMW4"/>
<proteinExistence type="predicted"/>
<evidence type="ECO:0000313" key="2">
    <source>
        <dbReference type="EMBL" id="SHE94825.1"/>
    </source>
</evidence>
<evidence type="ECO:0000313" key="3">
    <source>
        <dbReference type="Proteomes" id="UP000184236"/>
    </source>
</evidence>
<sequence>MKKLLYSFLLLSSVTLFAQKNASTKFAVADDIVGTVDMFTANHKNAIQSTQTYKSAAELPQNLKKYSFIAANGLVVYKLKSEEGAIDRIPLSELNVYYGLAKDTPVFIDGYEFKNSDTKVFGDILNKMEVIDNHGAKAVSITTAAKK</sequence>
<keyword evidence="3" id="KW-1185">Reference proteome</keyword>
<gene>
    <name evidence="2" type="ORF">SAMN05444408_106150</name>
</gene>
<organism evidence="2 3">
    <name type="scientific">Chryseobacterium takakiae</name>
    <dbReference type="NCBI Taxonomy" id="1302685"/>
    <lineage>
        <taxon>Bacteria</taxon>
        <taxon>Pseudomonadati</taxon>
        <taxon>Bacteroidota</taxon>
        <taxon>Flavobacteriia</taxon>
        <taxon>Flavobacteriales</taxon>
        <taxon>Weeksellaceae</taxon>
        <taxon>Chryseobacterium group</taxon>
        <taxon>Chryseobacterium</taxon>
    </lineage>
</organism>
<accession>A0A1M4XMW4</accession>
<name>A0A1M4XMW4_9FLAO</name>
<protein>
    <submittedName>
        <fullName evidence="2">Uncharacterized protein</fullName>
    </submittedName>
</protein>
<dbReference type="Proteomes" id="UP000184236">
    <property type="component" value="Unassembled WGS sequence"/>
</dbReference>
<keyword evidence="1" id="KW-0732">Signal</keyword>